<keyword evidence="2 8" id="KW-0813">Transport</keyword>
<dbReference type="PATRIC" id="fig|336831.14.peg.3619"/>
<keyword evidence="4 8" id="KW-0812">Transmembrane</keyword>
<evidence type="ECO:0000256" key="3">
    <source>
        <dbReference type="ARBA" id="ARBA00022452"/>
    </source>
</evidence>
<accession>A0A0M2VB04</accession>
<dbReference type="PANTHER" id="PTHR30069:SF40">
    <property type="entry name" value="TONB-DEPENDENT RECEPTOR NMB0964-RELATED"/>
    <property type="match status" value="1"/>
</dbReference>
<dbReference type="SUPFAM" id="SSF56935">
    <property type="entry name" value="Porins"/>
    <property type="match status" value="1"/>
</dbReference>
<dbReference type="InterPro" id="IPR039426">
    <property type="entry name" value="TonB-dep_rcpt-like"/>
</dbReference>
<evidence type="ECO:0000256" key="6">
    <source>
        <dbReference type="ARBA" id="ARBA00023136"/>
    </source>
</evidence>
<keyword evidence="7 8" id="KW-0998">Cell outer membrane</keyword>
<organism evidence="10 11">
    <name type="scientific">Arsukibacterium ikkense</name>
    <dbReference type="NCBI Taxonomy" id="336831"/>
    <lineage>
        <taxon>Bacteria</taxon>
        <taxon>Pseudomonadati</taxon>
        <taxon>Pseudomonadota</taxon>
        <taxon>Gammaproteobacteria</taxon>
        <taxon>Chromatiales</taxon>
        <taxon>Chromatiaceae</taxon>
        <taxon>Arsukibacterium</taxon>
    </lineage>
</organism>
<dbReference type="STRING" id="336831.WG68_02300"/>
<dbReference type="EMBL" id="LAHO01000002">
    <property type="protein sequence ID" value="KKO46800.1"/>
    <property type="molecule type" value="Genomic_DNA"/>
</dbReference>
<evidence type="ECO:0000313" key="10">
    <source>
        <dbReference type="EMBL" id="KKO46800.1"/>
    </source>
</evidence>
<sequence>MSVLYGADAMGGVVNLISRPLLLNSGVSELNQATLFSQYHSNNNQRSLYFDADASYNNWGGYLGFGQTEADNFSTPSVLTFPLNISGTAPLFSGEIPFTDFKARDFASAIGFANNTFESTLRYMFWANDQNYLQQNGQPTGQFLTNHNLLLDNAYQMNENWLFKSRLSWQKNLRDASTGIAYQGLDDGNIDLSLELNRYQGRFSVVHDAIKGWQGELGFEVVDKQQRTYVGNLIPDANSNSYSLFAFERLEHGKWITEIGFRFDYISQQAHLAVNSSDSRHWNALSGSLGLTWQFADNWLATTHLARGFRAPSVFDLYALGVHGGVAAYQQGNPELEEEYSFNKDVGIRYFTQRINFSFIVFYNTIDEYIYQARTTELHAPSGLPIHQLRQGDARLLGSETEAQWQLTDSVKLVANFTKINSKLKDIGSELPLLPADKLHAELLWQPEKLLIFEAPELYLNAQYYAHKQSAGVYEPFSQYDKLPFGTASTPAYTLWNFGIKGELKAFSSPIVLRLSVNNVFDKAYSNFLDTYKGYALGQGRNMSVSLTIPIGA</sequence>
<evidence type="ECO:0000256" key="4">
    <source>
        <dbReference type="ARBA" id="ARBA00022692"/>
    </source>
</evidence>
<dbReference type="InterPro" id="IPR036942">
    <property type="entry name" value="Beta-barrel_TonB_sf"/>
</dbReference>
<dbReference type="PROSITE" id="PS52016">
    <property type="entry name" value="TONB_DEPENDENT_REC_3"/>
    <property type="match status" value="1"/>
</dbReference>
<dbReference type="GO" id="GO:0044718">
    <property type="term" value="P:siderophore transmembrane transport"/>
    <property type="evidence" value="ECO:0007669"/>
    <property type="project" value="TreeGrafter"/>
</dbReference>
<dbReference type="GO" id="GO:0009279">
    <property type="term" value="C:cell outer membrane"/>
    <property type="evidence" value="ECO:0007669"/>
    <property type="project" value="UniProtKB-SubCell"/>
</dbReference>
<protein>
    <recommendedName>
        <fullName evidence="9">TonB-dependent receptor-like beta-barrel domain-containing protein</fullName>
    </recommendedName>
</protein>
<comment type="subcellular location">
    <subcellularLocation>
        <location evidence="1 8">Cell outer membrane</location>
        <topology evidence="1 8">Multi-pass membrane protein</topology>
    </subcellularLocation>
</comment>
<dbReference type="Proteomes" id="UP000034228">
    <property type="component" value="Unassembled WGS sequence"/>
</dbReference>
<comment type="similarity">
    <text evidence="8">Belongs to the TonB-dependent receptor family.</text>
</comment>
<keyword evidence="11" id="KW-1185">Reference proteome</keyword>
<comment type="caution">
    <text evidence="10">The sequence shown here is derived from an EMBL/GenBank/DDBJ whole genome shotgun (WGS) entry which is preliminary data.</text>
</comment>
<evidence type="ECO:0000256" key="7">
    <source>
        <dbReference type="ARBA" id="ARBA00023237"/>
    </source>
</evidence>
<keyword evidence="3 8" id="KW-1134">Transmembrane beta strand</keyword>
<reference evidence="10 11" key="1">
    <citation type="submission" date="2015-03" db="EMBL/GenBank/DDBJ databases">
        <title>Draft genome sequences of two protease-producing strains of Arsukibacterium isolated from two cold and alkaline environments.</title>
        <authorList>
            <person name="Lylloff J.E."/>
            <person name="Skov L.B."/>
            <person name="Jepsen M."/>
            <person name="Hallin P.F."/>
            <person name="Sorensen S.J."/>
            <person name="Stougaard P."/>
            <person name="Glaring M.A."/>
        </authorList>
    </citation>
    <scope>NUCLEOTIDE SEQUENCE [LARGE SCALE GENOMIC DNA]</scope>
    <source>
        <strain evidence="10 11">GCM72</strain>
    </source>
</reference>
<dbReference type="GO" id="GO:0015344">
    <property type="term" value="F:siderophore uptake transmembrane transporter activity"/>
    <property type="evidence" value="ECO:0007669"/>
    <property type="project" value="TreeGrafter"/>
</dbReference>
<evidence type="ECO:0000256" key="8">
    <source>
        <dbReference type="PROSITE-ProRule" id="PRU01360"/>
    </source>
</evidence>
<proteinExistence type="inferred from homology"/>
<dbReference type="AlphaFoldDB" id="A0A0M2VB04"/>
<dbReference type="Gene3D" id="2.40.170.20">
    <property type="entry name" value="TonB-dependent receptor, beta-barrel domain"/>
    <property type="match status" value="1"/>
</dbReference>
<feature type="domain" description="TonB-dependent receptor-like beta-barrel" evidence="9">
    <location>
        <begin position="114"/>
        <end position="520"/>
    </location>
</feature>
<dbReference type="Pfam" id="PF00593">
    <property type="entry name" value="TonB_dep_Rec_b-barrel"/>
    <property type="match status" value="1"/>
</dbReference>
<dbReference type="PANTHER" id="PTHR30069">
    <property type="entry name" value="TONB-DEPENDENT OUTER MEMBRANE RECEPTOR"/>
    <property type="match status" value="1"/>
</dbReference>
<evidence type="ECO:0000256" key="1">
    <source>
        <dbReference type="ARBA" id="ARBA00004571"/>
    </source>
</evidence>
<gene>
    <name evidence="10" type="ORF">WG68_02300</name>
</gene>
<keyword evidence="5" id="KW-0798">TonB box</keyword>
<evidence type="ECO:0000313" key="11">
    <source>
        <dbReference type="Proteomes" id="UP000034228"/>
    </source>
</evidence>
<keyword evidence="6 8" id="KW-0472">Membrane</keyword>
<dbReference type="InterPro" id="IPR000531">
    <property type="entry name" value="Beta-barrel_TonB"/>
</dbReference>
<evidence type="ECO:0000259" key="9">
    <source>
        <dbReference type="Pfam" id="PF00593"/>
    </source>
</evidence>
<name>A0A0M2VB04_9GAMM</name>
<evidence type="ECO:0000256" key="5">
    <source>
        <dbReference type="ARBA" id="ARBA00023077"/>
    </source>
</evidence>
<evidence type="ECO:0000256" key="2">
    <source>
        <dbReference type="ARBA" id="ARBA00022448"/>
    </source>
</evidence>